<dbReference type="HOGENOM" id="CLU_1889620_0_0_1"/>
<evidence type="ECO:0000256" key="1">
    <source>
        <dbReference type="SAM" id="MobiDB-lite"/>
    </source>
</evidence>
<organism evidence="2">
    <name type="scientific">Albugo laibachii Nc14</name>
    <dbReference type="NCBI Taxonomy" id="890382"/>
    <lineage>
        <taxon>Eukaryota</taxon>
        <taxon>Sar</taxon>
        <taxon>Stramenopiles</taxon>
        <taxon>Oomycota</taxon>
        <taxon>Peronosporomycetes</taxon>
        <taxon>Albuginales</taxon>
        <taxon>Albuginaceae</taxon>
        <taxon>Albugo</taxon>
    </lineage>
</organism>
<reference evidence="2" key="1">
    <citation type="journal article" date="2011" name="PLoS Biol.">
        <title>Gene gain and loss during evolution of obligate parasitism in the white rust pathogen of Arabidopsis thaliana.</title>
        <authorList>
            <person name="Kemen E."/>
            <person name="Gardiner A."/>
            <person name="Schultz-Larsen T."/>
            <person name="Kemen A.C."/>
            <person name="Balmuth A.L."/>
            <person name="Robert-Seilaniantz A."/>
            <person name="Bailey K."/>
            <person name="Holub E."/>
            <person name="Studholme D.J."/>
            <person name="Maclean D."/>
            <person name="Jones J.D."/>
        </authorList>
    </citation>
    <scope>NUCLEOTIDE SEQUENCE</scope>
</reference>
<gene>
    <name evidence="2" type="primary">AlNc14C18G1926</name>
    <name evidence="3" type="synonym">AlNc14C275G10032</name>
    <name evidence="2" type="ORF">ALNC14_022870</name>
    <name evidence="3" type="ORF">ALNC14_112490</name>
</gene>
<proteinExistence type="predicted"/>
<sequence length="135" mass="15627">MYKGPEEHSLVCEIPRQGRTPVKDSWVRRKRQSIDGCGLGRYNRCRWEDALDSAALGSVNESIGTLWLYLFIGLKSKNAGDSLQLISHVNRSREHIPKYKKMLHILRKNSRRLHEEVPKSRRRNSAKGIITQSME</sequence>
<name>F0W4V6_9STRA</name>
<reference evidence="2" key="2">
    <citation type="submission" date="2011-02" db="EMBL/GenBank/DDBJ databases">
        <authorList>
            <person name="MacLean D."/>
        </authorList>
    </citation>
    <scope>NUCLEOTIDE SEQUENCE</scope>
</reference>
<dbReference type="AlphaFoldDB" id="F0W4V6"/>
<feature type="region of interest" description="Disordered" evidence="1">
    <location>
        <begin position="113"/>
        <end position="135"/>
    </location>
</feature>
<protein>
    <submittedName>
        <fullName evidence="2">AlNc14C18G1926 protein</fullName>
    </submittedName>
    <submittedName>
        <fullName evidence="3">AlNc14C275G10032 protein</fullName>
    </submittedName>
</protein>
<dbReference type="EMBL" id="FR824320">
    <property type="protein sequence ID" value="CCA25105.1"/>
    <property type="molecule type" value="Genomic_DNA"/>
</dbReference>
<accession>F0W4V6</accession>
<dbReference type="EMBL" id="FR824063">
    <property type="protein sequence ID" value="CCA16144.1"/>
    <property type="molecule type" value="Genomic_DNA"/>
</dbReference>
<evidence type="ECO:0000313" key="2">
    <source>
        <dbReference type="EMBL" id="CCA16144.1"/>
    </source>
</evidence>
<evidence type="ECO:0000313" key="3">
    <source>
        <dbReference type="EMBL" id="CCA25105.1"/>
    </source>
</evidence>